<gene>
    <name evidence="1" type="ORF">ERS370000_05519</name>
</gene>
<reference evidence="1 2" key="1">
    <citation type="submission" date="2015-09" db="EMBL/GenBank/DDBJ databases">
        <authorList>
            <consortium name="Pathogen Informatics"/>
        </authorList>
    </citation>
    <scope>NUCLEOTIDE SEQUENCE [LARGE SCALE GENOMIC DNA]</scope>
    <source>
        <strain evidence="1 2">2789STDY5608625</strain>
    </source>
</reference>
<evidence type="ECO:0000313" key="1">
    <source>
        <dbReference type="EMBL" id="CUJ72123.1"/>
    </source>
</evidence>
<comment type="caution">
    <text evidence="1">The sequence shown here is derived from an EMBL/GenBank/DDBJ whole genome shotgun (WGS) entry which is preliminary data.</text>
</comment>
<evidence type="ECO:0000313" key="2">
    <source>
        <dbReference type="Proteomes" id="UP000044098"/>
    </source>
</evidence>
<dbReference type="Proteomes" id="UP000044098">
    <property type="component" value="Unassembled WGS sequence"/>
</dbReference>
<proteinExistence type="predicted"/>
<name>A0AAD2J4V8_ACHAE</name>
<dbReference type="AlphaFoldDB" id="A0AAD2J4V8"/>
<accession>A0AAD2J4V8</accession>
<sequence>MRAMVWILALVIVAAGAGAAGLVMYSLATERPRDLRAADPDSLGASDEQVRHLDPNAGLIGQLAPLQPNEVRPLEANAGARGI</sequence>
<protein>
    <submittedName>
        <fullName evidence="1">Uncharacterized protein</fullName>
    </submittedName>
</protein>
<dbReference type="EMBL" id="CYTK01000012">
    <property type="protein sequence ID" value="CUJ72123.1"/>
    <property type="molecule type" value="Genomic_DNA"/>
</dbReference>
<organism evidence="1 2">
    <name type="scientific">Achromobacter aegrifaciens</name>
    <dbReference type="NCBI Taxonomy" id="1287736"/>
    <lineage>
        <taxon>Bacteria</taxon>
        <taxon>Pseudomonadati</taxon>
        <taxon>Pseudomonadota</taxon>
        <taxon>Betaproteobacteria</taxon>
        <taxon>Burkholderiales</taxon>
        <taxon>Alcaligenaceae</taxon>
        <taxon>Achromobacter</taxon>
    </lineage>
</organism>